<feature type="chain" id="PRO_5010232968" evidence="6">
    <location>
        <begin position="30"/>
        <end position="254"/>
    </location>
</feature>
<evidence type="ECO:0000256" key="1">
    <source>
        <dbReference type="ARBA" id="ARBA00004418"/>
    </source>
</evidence>
<dbReference type="EMBL" id="LVIE01000173">
    <property type="protein sequence ID" value="OHT23725.1"/>
    <property type="molecule type" value="Genomic_DNA"/>
</dbReference>
<evidence type="ECO:0000313" key="9">
    <source>
        <dbReference type="EMBL" id="OHT23725.1"/>
    </source>
</evidence>
<proteinExistence type="inferred from homology"/>
<reference evidence="9 10" key="1">
    <citation type="submission" date="2016-03" db="EMBL/GenBank/DDBJ databases">
        <title>Genome sequence of Providencia stuartii strain, isolated from the salivary glands of larval Lucilia sericata.</title>
        <authorList>
            <person name="Yuan Y."/>
            <person name="Zhang Y."/>
            <person name="Fu S."/>
            <person name="Crippen T.L."/>
            <person name="Visi D."/>
            <person name="Benbow M.E."/>
            <person name="Allen M."/>
            <person name="Tomberlin J.K."/>
            <person name="Sze S.-H."/>
            <person name="Tarone A.M."/>
        </authorList>
    </citation>
    <scope>NUCLEOTIDE SEQUENCE [LARGE SCALE GENOMIC DNA]</scope>
    <source>
        <strain evidence="9 10">Crippen</strain>
    </source>
</reference>
<dbReference type="SUPFAM" id="SSF49354">
    <property type="entry name" value="PapD-like"/>
    <property type="match status" value="1"/>
</dbReference>
<dbReference type="InterPro" id="IPR016148">
    <property type="entry name" value="Pili_assmbl_chaperone_C"/>
</dbReference>
<dbReference type="InterPro" id="IPR050643">
    <property type="entry name" value="Periplasmic_pilus_chap"/>
</dbReference>
<keyword evidence="5" id="KW-0143">Chaperone</keyword>
<dbReference type="GO" id="GO:0030288">
    <property type="term" value="C:outer membrane-bounded periplasmic space"/>
    <property type="evidence" value="ECO:0007669"/>
    <property type="project" value="InterPro"/>
</dbReference>
<name>A0A1S1HN93_PROST</name>
<evidence type="ECO:0000256" key="4">
    <source>
        <dbReference type="ARBA" id="ARBA00022764"/>
    </source>
</evidence>
<evidence type="ECO:0000256" key="2">
    <source>
        <dbReference type="ARBA" id="ARBA00007399"/>
    </source>
</evidence>
<accession>A0A1S1HN93</accession>
<keyword evidence="4" id="KW-0574">Periplasm</keyword>
<organism evidence="9 10">
    <name type="scientific">Providencia stuartii</name>
    <dbReference type="NCBI Taxonomy" id="588"/>
    <lineage>
        <taxon>Bacteria</taxon>
        <taxon>Pseudomonadati</taxon>
        <taxon>Pseudomonadota</taxon>
        <taxon>Gammaproteobacteria</taxon>
        <taxon>Enterobacterales</taxon>
        <taxon>Morganellaceae</taxon>
        <taxon>Providencia</taxon>
    </lineage>
</organism>
<dbReference type="Gene3D" id="2.60.40.10">
    <property type="entry name" value="Immunoglobulins"/>
    <property type="match status" value="2"/>
</dbReference>
<sequence>MSGYSLAGRACFVCLTALAGLLPAAGVSAADGGISLGQTRVIFDSSRKSEKVTVNNQSDRVYLINSRVLRTPGGSAGNTDAVPFMVTPPLFRLESHSRNTVLVVRNDTSALPADRESVFYLSFLAIPAVTRPSDSAVTDGAMQPRLSVGIRSVIKLFYRPQGLSMTPAAAPEKLTFSLSGNTLHAENPTPYYLTLARLQADGRSVDVREQDPMIPPYAGRDYRIAGGAGEVSWSVIDDYGGVSGTYRQAVRGGG</sequence>
<keyword evidence="3 6" id="KW-0732">Signal</keyword>
<dbReference type="Pfam" id="PF00345">
    <property type="entry name" value="PapD_N"/>
    <property type="match status" value="1"/>
</dbReference>
<dbReference type="Proteomes" id="UP000179588">
    <property type="component" value="Unassembled WGS sequence"/>
</dbReference>
<dbReference type="InterPro" id="IPR013783">
    <property type="entry name" value="Ig-like_fold"/>
</dbReference>
<feature type="domain" description="Pili assembly chaperone N-terminal" evidence="7">
    <location>
        <begin position="33"/>
        <end position="163"/>
    </location>
</feature>
<evidence type="ECO:0000313" key="10">
    <source>
        <dbReference type="Proteomes" id="UP000179588"/>
    </source>
</evidence>
<feature type="signal peptide" evidence="6">
    <location>
        <begin position="1"/>
        <end position="29"/>
    </location>
</feature>
<dbReference type="PANTHER" id="PTHR30251">
    <property type="entry name" value="PILUS ASSEMBLY CHAPERONE"/>
    <property type="match status" value="1"/>
</dbReference>
<evidence type="ECO:0000256" key="5">
    <source>
        <dbReference type="ARBA" id="ARBA00023186"/>
    </source>
</evidence>
<evidence type="ECO:0000259" key="8">
    <source>
        <dbReference type="Pfam" id="PF02753"/>
    </source>
</evidence>
<comment type="subcellular location">
    <subcellularLocation>
        <location evidence="1">Periplasm</location>
    </subcellularLocation>
</comment>
<dbReference type="GO" id="GO:0071555">
    <property type="term" value="P:cell wall organization"/>
    <property type="evidence" value="ECO:0007669"/>
    <property type="project" value="InterPro"/>
</dbReference>
<comment type="similarity">
    <text evidence="2">Belongs to the periplasmic pilus chaperone family.</text>
</comment>
<dbReference type="AlphaFoldDB" id="A0A1S1HN93"/>
<evidence type="ECO:0000259" key="7">
    <source>
        <dbReference type="Pfam" id="PF00345"/>
    </source>
</evidence>
<dbReference type="Pfam" id="PF02753">
    <property type="entry name" value="PapD_C"/>
    <property type="match status" value="1"/>
</dbReference>
<dbReference type="PRINTS" id="PR00969">
    <property type="entry name" value="CHAPERONPILI"/>
</dbReference>
<dbReference type="PANTHER" id="PTHR30251:SF2">
    <property type="entry name" value="FIMBRIAL CHAPERONE YADV-RELATED"/>
    <property type="match status" value="1"/>
</dbReference>
<dbReference type="SUPFAM" id="SSF49584">
    <property type="entry name" value="Periplasmic chaperone C-domain"/>
    <property type="match status" value="1"/>
</dbReference>
<dbReference type="InterPro" id="IPR016147">
    <property type="entry name" value="Pili_assmbl_chaperone_N"/>
</dbReference>
<feature type="domain" description="Pili assembly chaperone C-terminal" evidence="8">
    <location>
        <begin position="186"/>
        <end position="243"/>
    </location>
</feature>
<comment type="caution">
    <text evidence="9">The sequence shown here is derived from an EMBL/GenBank/DDBJ whole genome shotgun (WGS) entry which is preliminary data.</text>
</comment>
<protein>
    <submittedName>
        <fullName evidence="9">Fimbrial chaperone protein</fullName>
    </submittedName>
</protein>
<dbReference type="InterPro" id="IPR008962">
    <property type="entry name" value="PapD-like_sf"/>
</dbReference>
<gene>
    <name evidence="9" type="ORF">A3Q29_20140</name>
</gene>
<dbReference type="InterPro" id="IPR036316">
    <property type="entry name" value="Pili_assmbl_chap_C_dom_sf"/>
</dbReference>
<keyword evidence="10" id="KW-1185">Reference proteome</keyword>
<dbReference type="InterPro" id="IPR001829">
    <property type="entry name" value="Pili_assmbl_chaperone_bac"/>
</dbReference>
<evidence type="ECO:0000256" key="6">
    <source>
        <dbReference type="SAM" id="SignalP"/>
    </source>
</evidence>
<evidence type="ECO:0000256" key="3">
    <source>
        <dbReference type="ARBA" id="ARBA00022729"/>
    </source>
</evidence>